<dbReference type="Pfam" id="PF12796">
    <property type="entry name" value="Ank_2"/>
    <property type="match status" value="3"/>
</dbReference>
<evidence type="ECO:0000256" key="3">
    <source>
        <dbReference type="PROSITE-ProRule" id="PRU00023"/>
    </source>
</evidence>
<dbReference type="PRINTS" id="PR01415">
    <property type="entry name" value="ANKYRIN"/>
</dbReference>
<comment type="caution">
    <text evidence="6">The sequence shown here is derived from an EMBL/GenBank/DDBJ whole genome shotgun (WGS) entry which is preliminary data.</text>
</comment>
<dbReference type="SMART" id="SM00248">
    <property type="entry name" value="ANK"/>
    <property type="match status" value="14"/>
</dbReference>
<evidence type="ECO:0000256" key="2">
    <source>
        <dbReference type="ARBA" id="ARBA00023043"/>
    </source>
</evidence>
<feature type="repeat" description="ANK" evidence="3">
    <location>
        <begin position="400"/>
        <end position="432"/>
    </location>
</feature>
<proteinExistence type="predicted"/>
<dbReference type="Proteomes" id="UP001497623">
    <property type="component" value="Unassembled WGS sequence"/>
</dbReference>
<feature type="repeat" description="ANK" evidence="3">
    <location>
        <begin position="153"/>
        <end position="185"/>
    </location>
</feature>
<accession>A0AAV2RGB9</accession>
<feature type="repeat" description="ANK" evidence="3">
    <location>
        <begin position="431"/>
        <end position="463"/>
    </location>
</feature>
<feature type="coiled-coil region" evidence="4">
    <location>
        <begin position="1149"/>
        <end position="1190"/>
    </location>
</feature>
<keyword evidence="4" id="KW-0175">Coiled coil</keyword>
<keyword evidence="5" id="KW-1133">Transmembrane helix</keyword>
<dbReference type="InterPro" id="IPR002110">
    <property type="entry name" value="Ankyrin_rpt"/>
</dbReference>
<keyword evidence="5" id="KW-0812">Transmembrane</keyword>
<keyword evidence="1" id="KW-0677">Repeat</keyword>
<protein>
    <submittedName>
        <fullName evidence="6">Uncharacterized protein</fullName>
    </submittedName>
</protein>
<gene>
    <name evidence="6" type="ORF">MNOR_LOCUS23104</name>
</gene>
<dbReference type="PANTHER" id="PTHR24198">
    <property type="entry name" value="ANKYRIN REPEAT AND PROTEIN KINASE DOMAIN-CONTAINING PROTEIN"/>
    <property type="match status" value="1"/>
</dbReference>
<feature type="repeat" description="ANK" evidence="3">
    <location>
        <begin position="120"/>
        <end position="152"/>
    </location>
</feature>
<reference evidence="6 7" key="1">
    <citation type="submission" date="2024-05" db="EMBL/GenBank/DDBJ databases">
        <authorList>
            <person name="Wallberg A."/>
        </authorList>
    </citation>
    <scope>NUCLEOTIDE SEQUENCE [LARGE SCALE GENOMIC DNA]</scope>
</reference>
<evidence type="ECO:0000256" key="4">
    <source>
        <dbReference type="SAM" id="Coils"/>
    </source>
</evidence>
<evidence type="ECO:0000313" key="6">
    <source>
        <dbReference type="EMBL" id="CAL4122382.1"/>
    </source>
</evidence>
<dbReference type="SUPFAM" id="SSF48403">
    <property type="entry name" value="Ankyrin repeat"/>
    <property type="match status" value="4"/>
</dbReference>
<dbReference type="PROSITE" id="PS50088">
    <property type="entry name" value="ANK_REPEAT"/>
    <property type="match status" value="6"/>
</dbReference>
<organism evidence="6 7">
    <name type="scientific">Meganyctiphanes norvegica</name>
    <name type="common">Northern krill</name>
    <name type="synonym">Thysanopoda norvegica</name>
    <dbReference type="NCBI Taxonomy" id="48144"/>
    <lineage>
        <taxon>Eukaryota</taxon>
        <taxon>Metazoa</taxon>
        <taxon>Ecdysozoa</taxon>
        <taxon>Arthropoda</taxon>
        <taxon>Crustacea</taxon>
        <taxon>Multicrustacea</taxon>
        <taxon>Malacostraca</taxon>
        <taxon>Eumalacostraca</taxon>
        <taxon>Eucarida</taxon>
        <taxon>Euphausiacea</taxon>
        <taxon>Euphausiidae</taxon>
        <taxon>Meganyctiphanes</taxon>
    </lineage>
</organism>
<dbReference type="Gene3D" id="3.30.460.90">
    <property type="match status" value="1"/>
</dbReference>
<dbReference type="GO" id="GO:0005737">
    <property type="term" value="C:cytoplasm"/>
    <property type="evidence" value="ECO:0007669"/>
    <property type="project" value="TreeGrafter"/>
</dbReference>
<name>A0AAV2RGB9_MEGNR</name>
<evidence type="ECO:0000256" key="1">
    <source>
        <dbReference type="ARBA" id="ARBA00022737"/>
    </source>
</evidence>
<dbReference type="Pfam" id="PF00023">
    <property type="entry name" value="Ank"/>
    <property type="match status" value="1"/>
</dbReference>
<dbReference type="PROSITE" id="PS50297">
    <property type="entry name" value="ANK_REP_REGION"/>
    <property type="match status" value="5"/>
</dbReference>
<keyword evidence="2 3" id="KW-0040">ANK repeat</keyword>
<sequence length="1657" mass="186548">MSAVAEEDRVTMDAALVSAVTAGDQASLARLLAANVDASVVLPKYPLDTPSYLCDVNLICIAAMEGQAEVIASLQEAGAYVNHRTGLGYNAIHIAAQHGHQQALHELVTLGVDVDTSSTYGWTALHYAASHGHPHCVEQLLELDAKLDAWTRTKWTPLMCAAERDQVECVEVLVSAGADVSATDMNGLTAINIAFLGDRRKVMSWLQGNIHLPCLQETLASAVAAKQGAVAAPLEIAVAKVEDRDAIAKALELAVAAGDQIALSEALKLAVVVGDRDMVCAALAVGADATVVLPKYRLDENVNLICVAAKEGRAEVIATLHAAGACLNHQTKNRSNPLFIAASSGHDNVLRELGLLGVYVDTTSPNGGYTALHWAANSGHHRCVKQLLIMDACVDAMDSTQRTPLMWAIGKDQVECVRILVSAGADTSKIDSLHHLHRAAEEGKFATLKYLIEAGQHPDAQDKDGRTPLDLAQLKGWRHMVDWLRKVDRPLGSQTPLPQDSLDLQNECRIEYEDSGKEFLGDVDFINPFSVPEYYDGHYQDENGWTVLHHLATKNEIESVEDALDYSMIAANVVAYDGSTPADVADKAGYHYLAQKLRQPRQKDYTTAVDMVQHLLDKYNTRLQMENRNNQEEHHSHLPNSILNLTNHIKKSFSENSKVDEQDLYYLLVHKISQEDNVEDVVKLVNLGCPVSPVEGVDVSALRLAIDLDRPRTLTALIAYGSDIFFRSSGYNILQYTWKTLDATKFAKMIINRMYDHRVRLEMKNTKSKSALESIAIELLELLKKHPEKIEINKELLMELNILEDNSLTSILCEAVDRKCPVLVSFIYAAGARAYTHSIEGKTAIHHTLDADTGMEEMLLTHLGCSLYVADKNGRMPIDLMPEKQKKRLKNKMLLMEFNRMNSLIYSARDNEKKNKYKQLIILFCCLYDAFEVTEKYIPWRELYLYILNILETTFPKYKETTSDDRLIWIGHLSEKIYHQFKNFTYEAEQEYEQESLHGLLYCLYHLKRNITRISMVDHKVHTKGGEVVVKTHNVNNYLMQAFEFACEKDLHVFLHILIAQVRVDPETTFDVLQTQALHHASAEGNGRTVAYLLHTCNVQKNVTDINGNNAAHYAYMNGKIETGNYLTKNKPELVEMKNSSGKTPLELLDAYKERMKQLLNDQLCEKEENEDLKENINDVYEKNNEYELATTLLNLCLLRKNIRGLTFENLAKEKLVNYNIGENRFLYGDVIRYLRQIGSFICKEKKYLQGKLVPAGSSADGCRLGAPDEFDFNWVLELDNIDVKVEIMQSKEQILKGYTNKIILDSSDQEKKSLLSGSNLQDTFFAAVEKAISKFPKFHDSRLSVVYPGVKKTGVGVALTFAWMGAEHKLLLIDVDLVPVIKTARPEGYPHPPLTAHLPEISLPFSILLPLLILLFGITTLFSVTESPWIISLLSAVTGSVFTISLLSVRSIVTVSLLTPTHSIDIAGEKWEFCSDDLDAAYVSRIDNCEGRFSQALEENYIFLNLGKHKKMIFLFCKYFVSVLKAEGWYPENLKKRYKYFDYRQYKLPTPQGFLLKSSFFRELERVPDDKYWTPSHYLNRTKSIFLHMCRKNEYKESLFKSLLQNKEIHIDTKQLDSGLVPPYFASGTEKQNAGYLAPTILMFLNQLNTNDFVSN</sequence>
<dbReference type="Pfam" id="PF13637">
    <property type="entry name" value="Ank_4"/>
    <property type="match status" value="1"/>
</dbReference>
<dbReference type="EMBL" id="CAXKWB010020038">
    <property type="protein sequence ID" value="CAL4122382.1"/>
    <property type="molecule type" value="Genomic_DNA"/>
</dbReference>
<feature type="repeat" description="ANK" evidence="3">
    <location>
        <begin position="87"/>
        <end position="119"/>
    </location>
</feature>
<evidence type="ECO:0000313" key="7">
    <source>
        <dbReference type="Proteomes" id="UP001497623"/>
    </source>
</evidence>
<feature type="repeat" description="ANK" evidence="3">
    <location>
        <begin position="367"/>
        <end position="399"/>
    </location>
</feature>
<dbReference type="PANTHER" id="PTHR24198:SF165">
    <property type="entry name" value="ANKYRIN REPEAT-CONTAINING PROTEIN-RELATED"/>
    <property type="match status" value="1"/>
</dbReference>
<dbReference type="Gene3D" id="1.25.40.20">
    <property type="entry name" value="Ankyrin repeat-containing domain"/>
    <property type="match status" value="7"/>
</dbReference>
<keyword evidence="7" id="KW-1185">Reference proteome</keyword>
<feature type="transmembrane region" description="Helical" evidence="5">
    <location>
        <begin position="1402"/>
        <end position="1423"/>
    </location>
</feature>
<keyword evidence="5" id="KW-0472">Membrane</keyword>
<evidence type="ECO:0000256" key="5">
    <source>
        <dbReference type="SAM" id="Phobius"/>
    </source>
</evidence>
<dbReference type="InterPro" id="IPR036770">
    <property type="entry name" value="Ankyrin_rpt-contain_sf"/>
</dbReference>
<feature type="transmembrane region" description="Helical" evidence="5">
    <location>
        <begin position="1430"/>
        <end position="1450"/>
    </location>
</feature>